<sequence>MLTFEKFSSSTVLAVPPSELSIWLESLWWDKKGDWQKAHDLIDHLQDSKSAHVHAYLHRKEKDLWNARYWYNRAKKPEFIGSLDDEWEQLVRIHLF</sequence>
<evidence type="ECO:0000313" key="1">
    <source>
        <dbReference type="EMBL" id="MEN5379915.1"/>
    </source>
</evidence>
<organism evidence="1 2">
    <name type="scientific">Sphingobacterium kitahiroshimense</name>
    <dbReference type="NCBI Taxonomy" id="470446"/>
    <lineage>
        <taxon>Bacteria</taxon>
        <taxon>Pseudomonadati</taxon>
        <taxon>Bacteroidota</taxon>
        <taxon>Sphingobacteriia</taxon>
        <taxon>Sphingobacteriales</taxon>
        <taxon>Sphingobacteriaceae</taxon>
        <taxon>Sphingobacterium</taxon>
    </lineage>
</organism>
<dbReference type="Proteomes" id="UP001409291">
    <property type="component" value="Unassembled WGS sequence"/>
</dbReference>
<accession>A0ABV0BZC0</accession>
<dbReference type="EMBL" id="JBDJNQ010000012">
    <property type="protein sequence ID" value="MEN5379915.1"/>
    <property type="molecule type" value="Genomic_DNA"/>
</dbReference>
<proteinExistence type="predicted"/>
<comment type="caution">
    <text evidence="1">The sequence shown here is derived from an EMBL/GenBank/DDBJ whole genome shotgun (WGS) entry which is preliminary data.</text>
</comment>
<name>A0ABV0BZC0_9SPHI</name>
<gene>
    <name evidence="1" type="ORF">ABE541_21795</name>
</gene>
<dbReference type="RefSeq" id="WP_132772114.1">
    <property type="nucleotide sequence ID" value="NZ_JAOQNK010000001.1"/>
</dbReference>
<evidence type="ECO:0000313" key="2">
    <source>
        <dbReference type="Proteomes" id="UP001409291"/>
    </source>
</evidence>
<reference evidence="1 2" key="1">
    <citation type="submission" date="2024-04" db="EMBL/GenBank/DDBJ databases">
        <title>WGS of bacteria from Torrens River.</title>
        <authorList>
            <person name="Wyrsch E.R."/>
            <person name="Drigo B."/>
        </authorList>
    </citation>
    <scope>NUCLEOTIDE SEQUENCE [LARGE SCALE GENOMIC DNA]</scope>
    <source>
        <strain evidence="1 2">TWI391</strain>
    </source>
</reference>
<keyword evidence="2" id="KW-1185">Reference proteome</keyword>
<protein>
    <submittedName>
        <fullName evidence="1">Uncharacterized protein</fullName>
    </submittedName>
</protein>